<keyword evidence="1" id="KW-1133">Transmembrane helix</keyword>
<sequence>MAQTPAFSDGLVWFKESLSALRRQPVALPGIVIFSTLVSGLLSGFPFIGAILASCWMPFGAVLTGYAARDTLEGRVPTYQMLPQIFRDAPSRWPLLGIGLLSSLWFEVEMVIFDYLGADAIAAWKITEKGIDFESVMANLPVTAFVTTVILYVPLLMMTVFAPLLVADKRQALGKSLFYSFFGVLRNLPPVVVFVVLLFGLTAGSGLILEALFAAIGLPNALPYVAPLLIAVLTTVAQAGIWVMYRDLFNQVRRGSV</sequence>
<evidence type="ECO:0000313" key="2">
    <source>
        <dbReference type="EMBL" id="BBF22841.1"/>
    </source>
</evidence>
<feature type="transmembrane region" description="Helical" evidence="1">
    <location>
        <begin position="224"/>
        <end position="245"/>
    </location>
</feature>
<dbReference type="EMBL" id="AP018786">
    <property type="protein sequence ID" value="BBF22841.1"/>
    <property type="molecule type" value="Genomic_DNA"/>
</dbReference>
<dbReference type="KEGG" id="sutt:SUTMEG_07320"/>
<accession>A0A2Z6I8Q8</accession>
<protein>
    <recommendedName>
        <fullName evidence="4">Transmembrane protein</fullName>
    </recommendedName>
</protein>
<evidence type="ECO:0000256" key="1">
    <source>
        <dbReference type="SAM" id="Phobius"/>
    </source>
</evidence>
<feature type="transmembrane region" description="Helical" evidence="1">
    <location>
        <begin position="188"/>
        <end position="218"/>
    </location>
</feature>
<feature type="transmembrane region" description="Helical" evidence="1">
    <location>
        <begin position="142"/>
        <end position="167"/>
    </location>
</feature>
<keyword evidence="3" id="KW-1185">Reference proteome</keyword>
<keyword evidence="1" id="KW-0472">Membrane</keyword>
<dbReference type="RefSeq" id="WP_120176510.1">
    <property type="nucleotide sequence ID" value="NZ_AP018786.1"/>
</dbReference>
<dbReference type="Proteomes" id="UP000271003">
    <property type="component" value="Chromosome"/>
</dbReference>
<proteinExistence type="predicted"/>
<dbReference type="InterPro" id="IPR047798">
    <property type="entry name" value="BPSS1780-like"/>
</dbReference>
<gene>
    <name evidence="2" type="ORF">SUTMEG_07320</name>
</gene>
<dbReference type="AlphaFoldDB" id="A0A2Z6I8Q8"/>
<organism evidence="2 3">
    <name type="scientific">Sutterella megalosphaeroides</name>
    <dbReference type="NCBI Taxonomy" id="2494234"/>
    <lineage>
        <taxon>Bacteria</taxon>
        <taxon>Pseudomonadati</taxon>
        <taxon>Pseudomonadota</taxon>
        <taxon>Betaproteobacteria</taxon>
        <taxon>Burkholderiales</taxon>
        <taxon>Sutterellaceae</taxon>
        <taxon>Sutterella</taxon>
    </lineage>
</organism>
<dbReference type="NCBIfam" id="NF041043">
    <property type="entry name" value="BPSS1780_fam"/>
    <property type="match status" value="1"/>
</dbReference>
<evidence type="ECO:0000313" key="3">
    <source>
        <dbReference type="Proteomes" id="UP000271003"/>
    </source>
</evidence>
<dbReference type="OrthoDB" id="5298483at2"/>
<reference evidence="2 3" key="1">
    <citation type="journal article" date="2018" name="Int. J. Syst. Evol. Microbiol.">
        <title>Mesosutterella multiformis gen. nov., sp. nov., a member of the family Sutterellaceae and Sutterella megalosphaeroides sp. nov., isolated from human faeces.</title>
        <authorList>
            <person name="Sakamoto M."/>
            <person name="Ikeyama N."/>
            <person name="Kunihiro T."/>
            <person name="Iino T."/>
            <person name="Yuki M."/>
            <person name="Ohkuma M."/>
        </authorList>
    </citation>
    <scope>NUCLEOTIDE SEQUENCE [LARGE SCALE GENOMIC DNA]</scope>
    <source>
        <strain evidence="2 3">6FBBBH3</strain>
    </source>
</reference>
<name>A0A2Z6I8Q8_9BURK</name>
<feature type="transmembrane region" description="Helical" evidence="1">
    <location>
        <begin position="25"/>
        <end position="42"/>
    </location>
</feature>
<evidence type="ECO:0008006" key="4">
    <source>
        <dbReference type="Google" id="ProtNLM"/>
    </source>
</evidence>
<keyword evidence="1" id="KW-0812">Transmembrane</keyword>